<dbReference type="ExpressionAtlas" id="E6N0W2">
    <property type="expression patterns" value="baseline and differential"/>
</dbReference>
<dbReference type="GeneID" id="190455"/>
<dbReference type="RefSeq" id="NP_001367275.1">
    <property type="nucleotide sequence ID" value="NM_001380514.1"/>
</dbReference>
<evidence type="ECO:0000313" key="3">
    <source>
        <dbReference type="WormBase" id="Y62E10A.8b"/>
    </source>
</evidence>
<dbReference type="EMBL" id="BX284604">
    <property type="protein sequence ID" value="CBY85352.1"/>
    <property type="molecule type" value="Genomic_DNA"/>
</dbReference>
<dbReference type="Bgee" id="WBGene00003142">
    <property type="expression patterns" value="Expressed in embryo and 4 other cell types or tissues"/>
</dbReference>
<name>E6N0W2_CAEEL</name>
<protein>
    <submittedName>
        <fullName evidence="1">Phosducin domain-containing protein</fullName>
    </submittedName>
</protein>
<evidence type="ECO:0000313" key="1">
    <source>
        <dbReference type="EMBL" id="CBY85352.1"/>
    </source>
</evidence>
<organism evidence="1 2">
    <name type="scientific">Caenorhabditis elegans</name>
    <dbReference type="NCBI Taxonomy" id="6239"/>
    <lineage>
        <taxon>Eukaryota</taxon>
        <taxon>Metazoa</taxon>
        <taxon>Ecdysozoa</taxon>
        <taxon>Nematoda</taxon>
        <taxon>Chromadorea</taxon>
        <taxon>Rhabditida</taxon>
        <taxon>Rhabditina</taxon>
        <taxon>Rhabditomorpha</taxon>
        <taxon>Rhabditoidea</taxon>
        <taxon>Rhabditidae</taxon>
        <taxon>Peloderinae</taxon>
        <taxon>Caenorhabditis</taxon>
    </lineage>
</organism>
<dbReference type="WormBase" id="Y62E10A.8b">
    <property type="protein sequence ID" value="CE45622"/>
    <property type="gene ID" value="WBGene00003142"/>
    <property type="gene designation" value="mau-8"/>
</dbReference>
<accession>E6N0W2</accession>
<gene>
    <name evidence="1 3" type="primary">mau-8</name>
    <name evidence="1" type="ORF">CELE_Y62E10A.8</name>
    <name evidence="3" type="ORF">Y62E10A.8</name>
</gene>
<keyword evidence="2" id="KW-1185">Reference proteome</keyword>
<dbReference type="CTD" id="190455"/>
<sequence>MAGGYASDSDNESEDDD</sequence>
<evidence type="ECO:0000313" key="2">
    <source>
        <dbReference type="Proteomes" id="UP000001940"/>
    </source>
</evidence>
<dbReference type="Proteomes" id="UP000001940">
    <property type="component" value="Chromosome IV"/>
</dbReference>
<dbReference type="AGR" id="WB:WBGene00003142"/>
<proteinExistence type="predicted"/>
<dbReference type="AlphaFoldDB" id="E6N0W2"/>
<reference evidence="1 2" key="1">
    <citation type="journal article" date="1998" name="Science">
        <title>Genome sequence of the nematode C. elegans: a platform for investigating biology.</title>
        <authorList>
            <consortium name="The C. elegans sequencing consortium"/>
            <person name="Sulson J.E."/>
            <person name="Waterston R."/>
        </authorList>
    </citation>
    <scope>NUCLEOTIDE SEQUENCE [LARGE SCALE GENOMIC DNA]</scope>
    <source>
        <strain evidence="1 2">Bristol N2</strain>
    </source>
</reference>
<dbReference type="OrthoDB" id="70588at2759"/>